<feature type="transmembrane region" description="Helical" evidence="7">
    <location>
        <begin position="471"/>
        <end position="487"/>
    </location>
</feature>
<proteinExistence type="inferred from homology"/>
<dbReference type="PANTHER" id="PTHR30509:SF8">
    <property type="entry name" value="INNER MEMBRANE PROTEIN YCCS"/>
    <property type="match status" value="1"/>
</dbReference>
<evidence type="ECO:0000313" key="10">
    <source>
        <dbReference type="EMBL" id="MFC3812794.1"/>
    </source>
</evidence>
<feature type="transmembrane region" description="Helical" evidence="7">
    <location>
        <begin position="494"/>
        <end position="510"/>
    </location>
</feature>
<comment type="similarity">
    <text evidence="6">Belongs to the YccS/YhfK family.</text>
</comment>
<evidence type="ECO:0000256" key="7">
    <source>
        <dbReference type="SAM" id="Phobius"/>
    </source>
</evidence>
<dbReference type="RefSeq" id="WP_379839698.1">
    <property type="nucleotide sequence ID" value="NZ_JBHRYQ010000001.1"/>
</dbReference>
<keyword evidence="4 7" id="KW-1133">Transmembrane helix</keyword>
<evidence type="ECO:0000256" key="2">
    <source>
        <dbReference type="ARBA" id="ARBA00022475"/>
    </source>
</evidence>
<feature type="transmembrane region" description="Helical" evidence="7">
    <location>
        <begin position="422"/>
        <end position="439"/>
    </location>
</feature>
<dbReference type="Proteomes" id="UP001595616">
    <property type="component" value="Unassembled WGS sequence"/>
</dbReference>
<dbReference type="InterPro" id="IPR032692">
    <property type="entry name" value="YccS_N"/>
</dbReference>
<feature type="transmembrane region" description="Helical" evidence="7">
    <location>
        <begin position="41"/>
        <end position="58"/>
    </location>
</feature>
<feature type="transmembrane region" description="Helical" evidence="7">
    <location>
        <begin position="522"/>
        <end position="540"/>
    </location>
</feature>
<feature type="domain" description="Integral membrane protein YccS N-terminal" evidence="8">
    <location>
        <begin position="97"/>
        <end position="348"/>
    </location>
</feature>
<feature type="transmembrane region" description="Helical" evidence="7">
    <location>
        <begin position="446"/>
        <end position="465"/>
    </location>
</feature>
<evidence type="ECO:0000313" key="11">
    <source>
        <dbReference type="Proteomes" id="UP001595616"/>
    </source>
</evidence>
<feature type="transmembrane region" description="Helical" evidence="7">
    <location>
        <begin position="119"/>
        <end position="136"/>
    </location>
</feature>
<evidence type="ECO:0000256" key="3">
    <source>
        <dbReference type="ARBA" id="ARBA00022692"/>
    </source>
</evidence>
<feature type="transmembrane region" description="Helical" evidence="7">
    <location>
        <begin position="142"/>
        <end position="165"/>
    </location>
</feature>
<keyword evidence="3 7" id="KW-0812">Transmembrane</keyword>
<dbReference type="Pfam" id="PF12805">
    <property type="entry name" value="FUSC-like"/>
    <property type="match status" value="1"/>
</dbReference>
<organism evidence="10 11">
    <name type="scientific">Lacihabitans lacunae</name>
    <dbReference type="NCBI Taxonomy" id="1028214"/>
    <lineage>
        <taxon>Bacteria</taxon>
        <taxon>Pseudomonadati</taxon>
        <taxon>Bacteroidota</taxon>
        <taxon>Cytophagia</taxon>
        <taxon>Cytophagales</taxon>
        <taxon>Leadbetterellaceae</taxon>
        <taxon>Lacihabitans</taxon>
    </lineage>
</organism>
<keyword evidence="5 7" id="KW-0472">Membrane</keyword>
<dbReference type="EMBL" id="JBHRYQ010000001">
    <property type="protein sequence ID" value="MFC3812794.1"/>
    <property type="molecule type" value="Genomic_DNA"/>
</dbReference>
<evidence type="ECO:0000259" key="9">
    <source>
        <dbReference type="Pfam" id="PF13515"/>
    </source>
</evidence>
<keyword evidence="11" id="KW-1185">Reference proteome</keyword>
<feature type="transmembrane region" description="Helical" evidence="7">
    <location>
        <begin position="93"/>
        <end position="112"/>
    </location>
</feature>
<accession>A0ABV7Z1V0</accession>
<evidence type="ECO:0000256" key="1">
    <source>
        <dbReference type="ARBA" id="ARBA00004651"/>
    </source>
</evidence>
<evidence type="ECO:0000256" key="6">
    <source>
        <dbReference type="ARBA" id="ARBA00043993"/>
    </source>
</evidence>
<keyword evidence="2" id="KW-1003">Cell membrane</keyword>
<feature type="transmembrane region" description="Helical" evidence="7">
    <location>
        <begin position="67"/>
        <end position="87"/>
    </location>
</feature>
<evidence type="ECO:0000256" key="5">
    <source>
        <dbReference type="ARBA" id="ARBA00023136"/>
    </source>
</evidence>
<evidence type="ECO:0000259" key="8">
    <source>
        <dbReference type="Pfam" id="PF12805"/>
    </source>
</evidence>
<sequence length="749" mass="84794">MRFKLPKTAQKYISSFDFFRGLVVTAFLSVILFWGLSADRFPEALSLALGVMFGYFANIEGTNKHRIYGMVISLIWATFVMYVSLWAAENPSYIKIPLLSLLVFISSMISVYGYRGSMISFGGLFSVVLSFALHKTKLPVDIIIQNILIGGTAYVFVSSLSQWFYQKHHVRILLAECVTLTASYFRLSENLRWQTATHSTEKQHQLLKIQSQLNDKHEVLRSLLLSESNTLISSNSTRKYFLLFSEMINIYEVSIAKSDDYDAFLDELTEAHISKMDTFIEISNLLADNLDLLADSLQFGGNYWANDAIERLLETCENQISAYVAEVKLPKARDGALMMRSLLDHLAKEYQKLCLLDRIFNNIAEGDHPNVKTANLFITPQDYSFKTFKANFSLDSIIFRHSLRITVAVLIGFIIGRYLNEGQTNWIIVTVIVILRPNFGLSKNRALNRIVGTILGALITIGVVFVTDQSIVYGIVAIVSILIGFSFIQKNYRIASACITISILLLYVLKTDDAFYTILHRLSYTAIGVLIAYFAMYALWPVWEKGGIKVSLASAIQANAEYFNSVCEVYRSKENVSIEYKLIRKDAFLKNGNLNGSFQRMTEEPKSKRKPISNYYAVVLLNQTFLSAVAAFSAYIQGHKTTQPSLNFEHIVQAILINMDLAVKTIQNEPISQAEISESQLADDFRTLESKYKQLNEIRNKELESGVLTLSTELRSQLQEAKTIIQQINWLYSLSENLRSSAKVIAELN</sequence>
<reference evidence="11" key="1">
    <citation type="journal article" date="2019" name="Int. J. Syst. Evol. Microbiol.">
        <title>The Global Catalogue of Microorganisms (GCM) 10K type strain sequencing project: providing services to taxonomists for standard genome sequencing and annotation.</title>
        <authorList>
            <consortium name="The Broad Institute Genomics Platform"/>
            <consortium name="The Broad Institute Genome Sequencing Center for Infectious Disease"/>
            <person name="Wu L."/>
            <person name="Ma J."/>
        </authorList>
    </citation>
    <scope>NUCLEOTIDE SEQUENCE [LARGE SCALE GENOMIC DNA]</scope>
    <source>
        <strain evidence="11">CECT 7956</strain>
    </source>
</reference>
<dbReference type="InterPro" id="IPR049453">
    <property type="entry name" value="Memb_transporter_dom"/>
</dbReference>
<feature type="transmembrane region" description="Helical" evidence="7">
    <location>
        <begin position="12"/>
        <end position="35"/>
    </location>
</feature>
<feature type="transmembrane region" description="Helical" evidence="7">
    <location>
        <begin position="397"/>
        <end position="416"/>
    </location>
</feature>
<dbReference type="PANTHER" id="PTHR30509">
    <property type="entry name" value="P-HYDROXYBENZOIC ACID EFFLUX PUMP SUBUNIT-RELATED"/>
    <property type="match status" value="1"/>
</dbReference>
<comment type="subcellular location">
    <subcellularLocation>
        <location evidence="1">Cell membrane</location>
        <topology evidence="1">Multi-pass membrane protein</topology>
    </subcellularLocation>
</comment>
<gene>
    <name evidence="10" type="ORF">ACFOOI_19175</name>
</gene>
<name>A0ABV7Z1V0_9BACT</name>
<feature type="domain" description="Integral membrane bound transporter" evidence="9">
    <location>
        <begin position="412"/>
        <end position="534"/>
    </location>
</feature>
<protein>
    <submittedName>
        <fullName evidence="10">FUSC family protein</fullName>
    </submittedName>
</protein>
<comment type="caution">
    <text evidence="10">The sequence shown here is derived from an EMBL/GenBank/DDBJ whole genome shotgun (WGS) entry which is preliminary data.</text>
</comment>
<feature type="transmembrane region" description="Helical" evidence="7">
    <location>
        <begin position="615"/>
        <end position="636"/>
    </location>
</feature>
<dbReference type="Pfam" id="PF13515">
    <property type="entry name" value="FUSC_2"/>
    <property type="match status" value="1"/>
</dbReference>
<evidence type="ECO:0000256" key="4">
    <source>
        <dbReference type="ARBA" id="ARBA00022989"/>
    </source>
</evidence>